<evidence type="ECO:0000313" key="7">
    <source>
        <dbReference type="EMBL" id="KAF9461971.1"/>
    </source>
</evidence>
<accession>A0A9P5Y638</accession>
<organism evidence="7 8">
    <name type="scientific">Collybia nuda</name>
    <dbReference type="NCBI Taxonomy" id="64659"/>
    <lineage>
        <taxon>Eukaryota</taxon>
        <taxon>Fungi</taxon>
        <taxon>Dikarya</taxon>
        <taxon>Basidiomycota</taxon>
        <taxon>Agaricomycotina</taxon>
        <taxon>Agaricomycetes</taxon>
        <taxon>Agaricomycetidae</taxon>
        <taxon>Agaricales</taxon>
        <taxon>Tricholomatineae</taxon>
        <taxon>Clitocybaceae</taxon>
        <taxon>Collybia</taxon>
    </lineage>
</organism>
<dbReference type="EMBL" id="MU150277">
    <property type="protein sequence ID" value="KAF9461971.1"/>
    <property type="molecule type" value="Genomic_DNA"/>
</dbReference>
<keyword evidence="3 5" id="KW-1133">Transmembrane helix</keyword>
<sequence>MTFDTHVRRGHPIIFGLLIIFGIIQLSLSAWLTSRYNANHNYRNTTERDRVRYVLFCSIWTVVFSFFYLFMFMVNPTGSVLTSVASHLLFLGISWIFWVAAAAAVTEMLGGGLNCSNQSIFVYCGQLNALEAFCWIIWIIITIALIVVIIRGVSAARRGDGYRGGLVAA</sequence>
<evidence type="ECO:0000259" key="6">
    <source>
        <dbReference type="Pfam" id="PF01284"/>
    </source>
</evidence>
<comment type="caution">
    <text evidence="7">The sequence shown here is derived from an EMBL/GenBank/DDBJ whole genome shotgun (WGS) entry which is preliminary data.</text>
</comment>
<dbReference type="AlphaFoldDB" id="A0A9P5Y638"/>
<evidence type="ECO:0000256" key="2">
    <source>
        <dbReference type="ARBA" id="ARBA00022692"/>
    </source>
</evidence>
<name>A0A9P5Y638_9AGAR</name>
<feature type="transmembrane region" description="Helical" evidence="5">
    <location>
        <begin position="84"/>
        <end position="104"/>
    </location>
</feature>
<dbReference type="Pfam" id="PF01284">
    <property type="entry name" value="MARVEL"/>
    <property type="match status" value="1"/>
</dbReference>
<feature type="transmembrane region" description="Helical" evidence="5">
    <location>
        <begin position="12"/>
        <end position="33"/>
    </location>
</feature>
<comment type="subcellular location">
    <subcellularLocation>
        <location evidence="1">Membrane</location>
        <topology evidence="1">Multi-pass membrane protein</topology>
    </subcellularLocation>
</comment>
<dbReference type="OrthoDB" id="2117453at2759"/>
<proteinExistence type="predicted"/>
<dbReference type="GO" id="GO:0016020">
    <property type="term" value="C:membrane"/>
    <property type="evidence" value="ECO:0007669"/>
    <property type="project" value="UniProtKB-SubCell"/>
</dbReference>
<dbReference type="Proteomes" id="UP000807353">
    <property type="component" value="Unassembled WGS sequence"/>
</dbReference>
<gene>
    <name evidence="7" type="ORF">BDZ94DRAFT_1166796</name>
</gene>
<feature type="domain" description="MARVEL" evidence="6">
    <location>
        <begin position="8"/>
        <end position="146"/>
    </location>
</feature>
<keyword evidence="4 5" id="KW-0472">Membrane</keyword>
<keyword evidence="2 5" id="KW-0812">Transmembrane</keyword>
<keyword evidence="8" id="KW-1185">Reference proteome</keyword>
<evidence type="ECO:0000256" key="1">
    <source>
        <dbReference type="ARBA" id="ARBA00004141"/>
    </source>
</evidence>
<evidence type="ECO:0000313" key="8">
    <source>
        <dbReference type="Proteomes" id="UP000807353"/>
    </source>
</evidence>
<evidence type="ECO:0000256" key="3">
    <source>
        <dbReference type="ARBA" id="ARBA00022989"/>
    </source>
</evidence>
<feature type="transmembrane region" description="Helical" evidence="5">
    <location>
        <begin position="135"/>
        <end position="153"/>
    </location>
</feature>
<evidence type="ECO:0000256" key="4">
    <source>
        <dbReference type="ARBA" id="ARBA00023136"/>
    </source>
</evidence>
<dbReference type="InterPro" id="IPR008253">
    <property type="entry name" value="Marvel"/>
</dbReference>
<reference evidence="7" key="1">
    <citation type="submission" date="2020-11" db="EMBL/GenBank/DDBJ databases">
        <authorList>
            <consortium name="DOE Joint Genome Institute"/>
            <person name="Ahrendt S."/>
            <person name="Riley R."/>
            <person name="Andreopoulos W."/>
            <person name="Labutti K."/>
            <person name="Pangilinan J."/>
            <person name="Ruiz-Duenas F.J."/>
            <person name="Barrasa J.M."/>
            <person name="Sanchez-Garcia M."/>
            <person name="Camarero S."/>
            <person name="Miyauchi S."/>
            <person name="Serrano A."/>
            <person name="Linde D."/>
            <person name="Babiker R."/>
            <person name="Drula E."/>
            <person name="Ayuso-Fernandez I."/>
            <person name="Pacheco R."/>
            <person name="Padilla G."/>
            <person name="Ferreira P."/>
            <person name="Barriuso J."/>
            <person name="Kellner H."/>
            <person name="Castanera R."/>
            <person name="Alfaro M."/>
            <person name="Ramirez L."/>
            <person name="Pisabarro A.G."/>
            <person name="Kuo A."/>
            <person name="Tritt A."/>
            <person name="Lipzen A."/>
            <person name="He G."/>
            <person name="Yan M."/>
            <person name="Ng V."/>
            <person name="Cullen D."/>
            <person name="Martin F."/>
            <person name="Rosso M.-N."/>
            <person name="Henrissat B."/>
            <person name="Hibbett D."/>
            <person name="Martinez A.T."/>
            <person name="Grigoriev I.V."/>
        </authorList>
    </citation>
    <scope>NUCLEOTIDE SEQUENCE</scope>
    <source>
        <strain evidence="7">CBS 247.69</strain>
    </source>
</reference>
<evidence type="ECO:0000256" key="5">
    <source>
        <dbReference type="SAM" id="Phobius"/>
    </source>
</evidence>
<protein>
    <recommendedName>
        <fullName evidence="6">MARVEL domain-containing protein</fullName>
    </recommendedName>
</protein>
<feature type="transmembrane region" description="Helical" evidence="5">
    <location>
        <begin position="53"/>
        <end position="72"/>
    </location>
</feature>